<evidence type="ECO:0000256" key="2">
    <source>
        <dbReference type="SAM" id="SignalP"/>
    </source>
</evidence>
<dbReference type="RefSeq" id="WP_081871213.1">
    <property type="nucleotide sequence ID" value="NZ_JMQM01000001.1"/>
</dbReference>
<feature type="region of interest" description="Disordered" evidence="1">
    <location>
        <begin position="28"/>
        <end position="86"/>
    </location>
</feature>
<dbReference type="OrthoDB" id="9809589at2"/>
<comment type="caution">
    <text evidence="3">The sequence shown here is derived from an EMBL/GenBank/DDBJ whole genome shotgun (WGS) entry which is preliminary data.</text>
</comment>
<keyword evidence="4" id="KW-1185">Reference proteome</keyword>
<dbReference type="Proteomes" id="UP000053675">
    <property type="component" value="Unassembled WGS sequence"/>
</dbReference>
<organism evidence="3 4">
    <name type="scientific">Nitratireductor basaltis</name>
    <dbReference type="NCBI Taxonomy" id="472175"/>
    <lineage>
        <taxon>Bacteria</taxon>
        <taxon>Pseudomonadati</taxon>
        <taxon>Pseudomonadota</taxon>
        <taxon>Alphaproteobacteria</taxon>
        <taxon>Hyphomicrobiales</taxon>
        <taxon>Phyllobacteriaceae</taxon>
        <taxon>Nitratireductor</taxon>
    </lineage>
</organism>
<protein>
    <submittedName>
        <fullName evidence="3">Uncharacterized protein</fullName>
    </submittedName>
</protein>
<sequence>MSAYKSLRPILAGACLLLLSASASFAAASSGNGLDGDAEEEGTAPPASHIPSPGGDPNAANDPGDTPPDGNVTRPDTREETPVPDVHYDVTALPEPVQRMRKLLMEAARSGDIERLRPLIGTGKNRTQMALGGLDGDPIEFLREISGDDEGQEILAILLEVLEAGYVHLDEGTDRELYVWPYFFSVPLEELTAQQKVELFTLVTAGDYSEMRTFGAYIFYRTAITPDGEWLFFVAGD</sequence>
<dbReference type="AlphaFoldDB" id="A0A084UC89"/>
<gene>
    <name evidence="3" type="ORF">EL18_01612</name>
</gene>
<evidence type="ECO:0000256" key="1">
    <source>
        <dbReference type="SAM" id="MobiDB-lite"/>
    </source>
</evidence>
<name>A0A084UC89_9HYPH</name>
<feature type="signal peptide" evidence="2">
    <location>
        <begin position="1"/>
        <end position="26"/>
    </location>
</feature>
<dbReference type="EMBL" id="JMQM01000001">
    <property type="protein sequence ID" value="KFB10575.1"/>
    <property type="molecule type" value="Genomic_DNA"/>
</dbReference>
<feature type="chain" id="PRO_5001783291" evidence="2">
    <location>
        <begin position="27"/>
        <end position="237"/>
    </location>
</feature>
<dbReference type="STRING" id="472175.EL18_01612"/>
<evidence type="ECO:0000313" key="4">
    <source>
        <dbReference type="Proteomes" id="UP000053675"/>
    </source>
</evidence>
<evidence type="ECO:0000313" key="3">
    <source>
        <dbReference type="EMBL" id="KFB10575.1"/>
    </source>
</evidence>
<dbReference type="eggNOG" id="ENOG5032QXM">
    <property type="taxonomic scope" value="Bacteria"/>
</dbReference>
<reference evidence="3 4" key="1">
    <citation type="submission" date="2014-05" db="EMBL/GenBank/DDBJ databases">
        <title>Draft Genome Sequence of Nitratireductor basaltis Strain UMTGB225, A Marine Bacterium Isolated from Green Barrel Tunicate.</title>
        <authorList>
            <person name="Gan H.Y."/>
        </authorList>
    </citation>
    <scope>NUCLEOTIDE SEQUENCE [LARGE SCALE GENOMIC DNA]</scope>
    <source>
        <strain evidence="3 4">UMTGB225</strain>
    </source>
</reference>
<dbReference type="PATRIC" id="fig|472175.3.peg.1620"/>
<proteinExistence type="predicted"/>
<accession>A0A084UC89</accession>
<keyword evidence="2" id="KW-0732">Signal</keyword>